<evidence type="ECO:0000313" key="1">
    <source>
        <dbReference type="EMBL" id="PWW76191.1"/>
    </source>
</evidence>
<evidence type="ECO:0000313" key="2">
    <source>
        <dbReference type="Proteomes" id="UP000246991"/>
    </source>
</evidence>
<dbReference type="OrthoDB" id="412006at2759"/>
<gene>
    <name evidence="1" type="ORF">C7212DRAFT_36831</name>
</gene>
<dbReference type="EMBL" id="PYWC01000036">
    <property type="protein sequence ID" value="PWW76191.1"/>
    <property type="molecule type" value="Genomic_DNA"/>
</dbReference>
<comment type="caution">
    <text evidence="1">The sequence shown here is derived from an EMBL/GenBank/DDBJ whole genome shotgun (WGS) entry which is preliminary data.</text>
</comment>
<feature type="non-terminal residue" evidence="1">
    <location>
        <position position="118"/>
    </location>
</feature>
<dbReference type="AlphaFoldDB" id="A0A317SSW7"/>
<accession>A0A317SSW7</accession>
<feature type="non-terminal residue" evidence="1">
    <location>
        <position position="1"/>
    </location>
</feature>
<dbReference type="PANTHER" id="PTHR33481:SF1">
    <property type="entry name" value="ENDONUCLEASE_EXONUCLEASE_PHOSPHATASE DOMAIN-CONTAINING PROTEIN-RELATED"/>
    <property type="match status" value="1"/>
</dbReference>
<reference evidence="1 2" key="1">
    <citation type="submission" date="2018-03" db="EMBL/GenBank/DDBJ databases">
        <title>Genomes of Pezizomycetes fungi and the evolution of truffles.</title>
        <authorList>
            <person name="Murat C."/>
            <person name="Payen T."/>
            <person name="Noel B."/>
            <person name="Kuo A."/>
            <person name="Martin F.M."/>
        </authorList>
    </citation>
    <scope>NUCLEOTIDE SEQUENCE [LARGE SCALE GENOMIC DNA]</scope>
    <source>
        <strain evidence="1">091103-1</strain>
    </source>
</reference>
<dbReference type="Proteomes" id="UP000246991">
    <property type="component" value="Unassembled WGS sequence"/>
</dbReference>
<keyword evidence="2" id="KW-1185">Reference proteome</keyword>
<name>A0A317SSW7_9PEZI</name>
<sequence length="118" mass="13355">IGYVPKQFRRVRGVVMRKLRKEDYGKPESYRVINLLDVWGKVLERIGLLLYMDVKGGYRNGIIVKGETVQGSPLSPILFMIILGGVMEKVRKEEVEGMKIVAVVDDVDFMIGGGNRKE</sequence>
<organism evidence="1 2">
    <name type="scientific">Tuber magnatum</name>
    <name type="common">white Piedmont truffle</name>
    <dbReference type="NCBI Taxonomy" id="42249"/>
    <lineage>
        <taxon>Eukaryota</taxon>
        <taxon>Fungi</taxon>
        <taxon>Dikarya</taxon>
        <taxon>Ascomycota</taxon>
        <taxon>Pezizomycotina</taxon>
        <taxon>Pezizomycetes</taxon>
        <taxon>Pezizales</taxon>
        <taxon>Tuberaceae</taxon>
        <taxon>Tuber</taxon>
    </lineage>
</organism>
<dbReference type="PANTHER" id="PTHR33481">
    <property type="entry name" value="REVERSE TRANSCRIPTASE"/>
    <property type="match status" value="1"/>
</dbReference>
<evidence type="ECO:0008006" key="3">
    <source>
        <dbReference type="Google" id="ProtNLM"/>
    </source>
</evidence>
<proteinExistence type="predicted"/>
<protein>
    <recommendedName>
        <fullName evidence="3">Reverse transcriptase domain-containing protein</fullName>
    </recommendedName>
</protein>